<gene>
    <name evidence="2" type="ORF">HMPREF9448_02627</name>
</gene>
<dbReference type="EMBL" id="ADLE01000018">
    <property type="protein sequence ID" value="EJZ61950.1"/>
    <property type="molecule type" value="Genomic_DNA"/>
</dbReference>
<keyword evidence="1" id="KW-0472">Membrane</keyword>
<dbReference type="AlphaFoldDB" id="K0XD91"/>
<dbReference type="RefSeq" id="WP_008863004.1">
    <property type="nucleotide sequence ID" value="NZ_CAXSNY010000004.1"/>
</dbReference>
<evidence type="ECO:0000313" key="2">
    <source>
        <dbReference type="EMBL" id="EJZ61950.1"/>
    </source>
</evidence>
<feature type="transmembrane region" description="Helical" evidence="1">
    <location>
        <begin position="48"/>
        <end position="69"/>
    </location>
</feature>
<evidence type="ECO:0008006" key="4">
    <source>
        <dbReference type="Google" id="ProtNLM"/>
    </source>
</evidence>
<dbReference type="HOGENOM" id="CLU_125997_2_0_10"/>
<accession>K0XD91</accession>
<dbReference type="GeneID" id="77849806"/>
<evidence type="ECO:0000256" key="1">
    <source>
        <dbReference type="SAM" id="Phobius"/>
    </source>
</evidence>
<evidence type="ECO:0000313" key="3">
    <source>
        <dbReference type="Proteomes" id="UP000006044"/>
    </source>
</evidence>
<dbReference type="OrthoDB" id="9814483at2"/>
<sequence>MEFIAGLSEWGYFGLFIAAFLAGSIIPFSSEAVLGLLLIAGYDSWGCVFSATLGNWLGGVTCYYIGYLGKTEWIHTYLKIPEEKLSKMQRFLKGKGSLFGFFVFIPVIGDIMIVALGLLRANPLGTLLSMMVGKFSRYYLVVIGINYLKEWFPNLF</sequence>
<dbReference type="InterPro" id="IPR051311">
    <property type="entry name" value="DedA_domain"/>
</dbReference>
<organism evidence="2 3">
    <name type="scientific">Barnesiella intestinihominis YIT 11860</name>
    <dbReference type="NCBI Taxonomy" id="742726"/>
    <lineage>
        <taxon>Bacteria</taxon>
        <taxon>Pseudomonadati</taxon>
        <taxon>Bacteroidota</taxon>
        <taxon>Bacteroidia</taxon>
        <taxon>Bacteroidales</taxon>
        <taxon>Barnesiellaceae</taxon>
        <taxon>Barnesiella</taxon>
    </lineage>
</organism>
<comment type="caution">
    <text evidence="2">The sequence shown here is derived from an EMBL/GenBank/DDBJ whole genome shotgun (WGS) entry which is preliminary data.</text>
</comment>
<protein>
    <recommendedName>
        <fullName evidence="4">DedA family protein</fullName>
    </recommendedName>
</protein>
<feature type="transmembrane region" description="Helical" evidence="1">
    <location>
        <begin position="98"/>
        <end position="121"/>
    </location>
</feature>
<proteinExistence type="predicted"/>
<dbReference type="PANTHER" id="PTHR42709:SF4">
    <property type="entry name" value="INNER MEMBRANE PROTEIN YQAA"/>
    <property type="match status" value="1"/>
</dbReference>
<dbReference type="Proteomes" id="UP000006044">
    <property type="component" value="Unassembled WGS sequence"/>
</dbReference>
<dbReference type="PANTHER" id="PTHR42709">
    <property type="entry name" value="ALKALINE PHOSPHATASE LIKE PROTEIN"/>
    <property type="match status" value="1"/>
</dbReference>
<keyword evidence="1" id="KW-0812">Transmembrane</keyword>
<dbReference type="eggNOG" id="COG1238">
    <property type="taxonomic scope" value="Bacteria"/>
</dbReference>
<keyword evidence="1" id="KW-1133">Transmembrane helix</keyword>
<name>K0XD91_9BACT</name>
<feature type="transmembrane region" description="Helical" evidence="1">
    <location>
        <begin position="12"/>
        <end position="42"/>
    </location>
</feature>
<reference evidence="2 3" key="1">
    <citation type="submission" date="2012-08" db="EMBL/GenBank/DDBJ databases">
        <title>The Genome Sequence of Barnesiella intestinihominis YIT 11860.</title>
        <authorList>
            <consortium name="The Broad Institute Genome Sequencing Platform"/>
            <person name="Earl A."/>
            <person name="Ward D."/>
            <person name="Feldgarden M."/>
            <person name="Gevers D."/>
            <person name="Morotomi M."/>
            <person name="Walker B."/>
            <person name="Young S.K."/>
            <person name="Zeng Q."/>
            <person name="Gargeya S."/>
            <person name="Fitzgerald M."/>
            <person name="Haas B."/>
            <person name="Abouelleil A."/>
            <person name="Alvarado L."/>
            <person name="Arachchi H.M."/>
            <person name="Berlin A.M."/>
            <person name="Chapman S.B."/>
            <person name="Goldberg J."/>
            <person name="Griggs A."/>
            <person name="Gujja S."/>
            <person name="Hansen M."/>
            <person name="Howarth C."/>
            <person name="Imamovic A."/>
            <person name="Larimer J."/>
            <person name="McCowen C."/>
            <person name="Montmayeur A."/>
            <person name="Murphy C."/>
            <person name="Neiman D."/>
            <person name="Pearson M."/>
            <person name="Priest M."/>
            <person name="Roberts A."/>
            <person name="Saif S."/>
            <person name="Shea T."/>
            <person name="Sisk P."/>
            <person name="Sykes S."/>
            <person name="Wortman J."/>
            <person name="Nusbaum C."/>
            <person name="Birren B."/>
        </authorList>
    </citation>
    <scope>NUCLEOTIDE SEQUENCE [LARGE SCALE GENOMIC DNA]</scope>
    <source>
        <strain evidence="2 3">YIT 11860</strain>
    </source>
</reference>
<keyword evidence="3" id="KW-1185">Reference proteome</keyword>
<dbReference type="STRING" id="742726.HMPREF9448_02627"/>